<gene>
    <name evidence="1" type="ORF">K435DRAFT_971672</name>
</gene>
<evidence type="ECO:0000313" key="1">
    <source>
        <dbReference type="EMBL" id="THU83166.1"/>
    </source>
</evidence>
<name>A0A4S8L3P9_DENBC</name>
<keyword evidence="2" id="KW-1185">Reference proteome</keyword>
<dbReference type="Proteomes" id="UP000297245">
    <property type="component" value="Unassembled WGS sequence"/>
</dbReference>
<dbReference type="EMBL" id="ML179682">
    <property type="protein sequence ID" value="THU83166.1"/>
    <property type="molecule type" value="Genomic_DNA"/>
</dbReference>
<protein>
    <submittedName>
        <fullName evidence="1">Uncharacterized protein</fullName>
    </submittedName>
</protein>
<dbReference type="OrthoDB" id="3244185at2759"/>
<organism evidence="1 2">
    <name type="scientific">Dendrothele bispora (strain CBS 962.96)</name>
    <dbReference type="NCBI Taxonomy" id="1314807"/>
    <lineage>
        <taxon>Eukaryota</taxon>
        <taxon>Fungi</taxon>
        <taxon>Dikarya</taxon>
        <taxon>Basidiomycota</taxon>
        <taxon>Agaricomycotina</taxon>
        <taxon>Agaricomycetes</taxon>
        <taxon>Agaricomycetidae</taxon>
        <taxon>Agaricales</taxon>
        <taxon>Agaricales incertae sedis</taxon>
        <taxon>Dendrothele</taxon>
    </lineage>
</organism>
<reference evidence="1 2" key="1">
    <citation type="journal article" date="2019" name="Nat. Ecol. Evol.">
        <title>Megaphylogeny resolves global patterns of mushroom evolution.</title>
        <authorList>
            <person name="Varga T."/>
            <person name="Krizsan K."/>
            <person name="Foldi C."/>
            <person name="Dima B."/>
            <person name="Sanchez-Garcia M."/>
            <person name="Sanchez-Ramirez S."/>
            <person name="Szollosi G.J."/>
            <person name="Szarkandi J.G."/>
            <person name="Papp V."/>
            <person name="Albert L."/>
            <person name="Andreopoulos W."/>
            <person name="Angelini C."/>
            <person name="Antonin V."/>
            <person name="Barry K.W."/>
            <person name="Bougher N.L."/>
            <person name="Buchanan P."/>
            <person name="Buyck B."/>
            <person name="Bense V."/>
            <person name="Catcheside P."/>
            <person name="Chovatia M."/>
            <person name="Cooper J."/>
            <person name="Damon W."/>
            <person name="Desjardin D."/>
            <person name="Finy P."/>
            <person name="Geml J."/>
            <person name="Haridas S."/>
            <person name="Hughes K."/>
            <person name="Justo A."/>
            <person name="Karasinski D."/>
            <person name="Kautmanova I."/>
            <person name="Kiss B."/>
            <person name="Kocsube S."/>
            <person name="Kotiranta H."/>
            <person name="LaButti K.M."/>
            <person name="Lechner B.E."/>
            <person name="Liimatainen K."/>
            <person name="Lipzen A."/>
            <person name="Lukacs Z."/>
            <person name="Mihaltcheva S."/>
            <person name="Morgado L.N."/>
            <person name="Niskanen T."/>
            <person name="Noordeloos M.E."/>
            <person name="Ohm R.A."/>
            <person name="Ortiz-Santana B."/>
            <person name="Ovrebo C."/>
            <person name="Racz N."/>
            <person name="Riley R."/>
            <person name="Savchenko A."/>
            <person name="Shiryaev A."/>
            <person name="Soop K."/>
            <person name="Spirin V."/>
            <person name="Szebenyi C."/>
            <person name="Tomsovsky M."/>
            <person name="Tulloss R.E."/>
            <person name="Uehling J."/>
            <person name="Grigoriev I.V."/>
            <person name="Vagvolgyi C."/>
            <person name="Papp T."/>
            <person name="Martin F.M."/>
            <person name="Miettinen O."/>
            <person name="Hibbett D.S."/>
            <person name="Nagy L.G."/>
        </authorList>
    </citation>
    <scope>NUCLEOTIDE SEQUENCE [LARGE SCALE GENOMIC DNA]</scope>
    <source>
        <strain evidence="1 2">CBS 962.96</strain>
    </source>
</reference>
<proteinExistence type="predicted"/>
<dbReference type="AlphaFoldDB" id="A0A4S8L3P9"/>
<sequence>MTIRYPLSTLEVWHQFKIQPHPMTEEVTAETVKAIPLEKNFKIDRFDTVVVMVSEEAESASLTGCRIGTLRVIFRLPEQALDDYQILTQAPQYWPRTHLAYVEWFSQPTVSSTHGLPTTSRSTDSNGRPMGAVIPLSDIRQTCMLTPDFAAKSTAKNLDLWDKKPAHGIEGMSKIFSKSLSVSLFISNRLCGVNP</sequence>
<accession>A0A4S8L3P9</accession>
<evidence type="ECO:0000313" key="2">
    <source>
        <dbReference type="Proteomes" id="UP000297245"/>
    </source>
</evidence>